<name>A0A1D6KPS3_MAIZE</name>
<dbReference type="EMBL" id="CM007647">
    <property type="protein sequence ID" value="ONM04797.1"/>
    <property type="molecule type" value="Genomic_DNA"/>
</dbReference>
<evidence type="ECO:0000313" key="1">
    <source>
        <dbReference type="EMBL" id="ONM04797.1"/>
    </source>
</evidence>
<dbReference type="GO" id="GO:0008168">
    <property type="term" value="F:methyltransferase activity"/>
    <property type="evidence" value="ECO:0007669"/>
    <property type="project" value="UniProtKB-KW"/>
</dbReference>
<accession>A0A1D6KPS3</accession>
<organism evidence="1">
    <name type="scientific">Zea mays</name>
    <name type="common">Maize</name>
    <dbReference type="NCBI Taxonomy" id="4577"/>
    <lineage>
        <taxon>Eukaryota</taxon>
        <taxon>Viridiplantae</taxon>
        <taxon>Streptophyta</taxon>
        <taxon>Embryophyta</taxon>
        <taxon>Tracheophyta</taxon>
        <taxon>Spermatophyta</taxon>
        <taxon>Magnoliopsida</taxon>
        <taxon>Liliopsida</taxon>
        <taxon>Poales</taxon>
        <taxon>Poaceae</taxon>
        <taxon>PACMAD clade</taxon>
        <taxon>Panicoideae</taxon>
        <taxon>Andropogonodae</taxon>
        <taxon>Andropogoneae</taxon>
        <taxon>Tripsacinae</taxon>
        <taxon>Zea</taxon>
    </lineage>
</organism>
<keyword evidence="1" id="KW-0489">Methyltransferase</keyword>
<keyword evidence="1" id="KW-0808">Transferase</keyword>
<proteinExistence type="predicted"/>
<dbReference type="GO" id="GO:0032259">
    <property type="term" value="P:methylation"/>
    <property type="evidence" value="ECO:0007669"/>
    <property type="project" value="UniProtKB-KW"/>
</dbReference>
<protein>
    <submittedName>
        <fullName evidence="1">S-adenosyl-L-methionine-dependent methyltransferase superfamily protein</fullName>
    </submittedName>
</protein>
<sequence length="80" mass="8708">MMLPVSNVQRARNATPTSKITGILQCQLVRQSTPSPCQWQQSCLGKEVRLFLLGLAVLLCLGARGLENIGGLISFCYSID</sequence>
<reference evidence="1" key="1">
    <citation type="submission" date="2015-12" db="EMBL/GenBank/DDBJ databases">
        <title>Update maize B73 reference genome by single molecule sequencing technologies.</title>
        <authorList>
            <consortium name="Maize Genome Sequencing Project"/>
            <person name="Ware D."/>
        </authorList>
    </citation>
    <scope>NUCLEOTIDE SEQUENCE [LARGE SCALE GENOMIC DNA]</scope>
    <source>
        <tissue evidence="1">Seedling</tissue>
    </source>
</reference>
<dbReference type="AlphaFoldDB" id="A0A1D6KPS3"/>
<gene>
    <name evidence="1" type="ORF">ZEAMMB73_Zm00001d032301</name>
</gene>